<dbReference type="Gene3D" id="1.20.5.1200">
    <property type="entry name" value="Alpha-tocopherol transfer"/>
    <property type="match status" value="1"/>
</dbReference>
<gene>
    <name evidence="2" type="primary">CSON001566</name>
</gene>
<evidence type="ECO:0000259" key="1">
    <source>
        <dbReference type="PROSITE" id="PS50191"/>
    </source>
</evidence>
<dbReference type="InterPro" id="IPR036865">
    <property type="entry name" value="CRAL-TRIO_dom_sf"/>
</dbReference>
<dbReference type="InterPro" id="IPR001251">
    <property type="entry name" value="CRAL-TRIO_dom"/>
</dbReference>
<dbReference type="GO" id="GO:1902936">
    <property type="term" value="F:phosphatidylinositol bisphosphate binding"/>
    <property type="evidence" value="ECO:0007669"/>
    <property type="project" value="TreeGrafter"/>
</dbReference>
<dbReference type="PANTHER" id="PTHR10174">
    <property type="entry name" value="ALPHA-TOCOPHEROL TRANSFER PROTEIN-RELATED"/>
    <property type="match status" value="1"/>
</dbReference>
<dbReference type="EMBL" id="UFQS01000124">
    <property type="protein sequence ID" value="SSX00096.1"/>
    <property type="molecule type" value="Genomic_DNA"/>
</dbReference>
<protein>
    <submittedName>
        <fullName evidence="2">CSON001566 protein</fullName>
    </submittedName>
</protein>
<dbReference type="OMA" id="KMQSRLF"/>
<dbReference type="Gene3D" id="1.10.8.20">
    <property type="entry name" value="N-terminal domain of phosphatidylinositol transfer protein sec14p"/>
    <property type="match status" value="1"/>
</dbReference>
<dbReference type="SUPFAM" id="SSF46938">
    <property type="entry name" value="CRAL/TRIO N-terminal domain"/>
    <property type="match status" value="1"/>
</dbReference>
<dbReference type="VEuPathDB" id="VectorBase:CSON001566"/>
<dbReference type="InterPro" id="IPR036273">
    <property type="entry name" value="CRAL/TRIO_N_dom_sf"/>
</dbReference>
<dbReference type="PRINTS" id="PR00180">
    <property type="entry name" value="CRETINALDHBP"/>
</dbReference>
<sequence length="312" mass="35776">MSKIRPLPDGLAKIAADELNEKPERIEQDLQAIRDWLAKSPHIKARTDDQFLIGFLRGCKYSLERVKEKFDLYYSIRRAIPEVFASRNPRLDRVREIIRLGVGLPLPQTETPTSPRIMLIRPGCYDADKFTVLDTMKISAMIMEIMIREDDNAMIAGQITVLDLANVGVSHFLQMTPSVIKRMTVIGQDASPFRDKASHFIHTPPGFYQVFNIFQTFMTEKNKQRTQVHGDNVDALFEKVPKRLFPTEYGGEAGSIQSIIEYWEKKLDSYADYFIEEEKEGYGTDEKKRVGKPKNAESLFGLEGSFRMLTID</sequence>
<accession>A0A336K545</accession>
<dbReference type="PROSITE" id="PS50191">
    <property type="entry name" value="CRAL_TRIO"/>
    <property type="match status" value="1"/>
</dbReference>
<dbReference type="SMART" id="SM00516">
    <property type="entry name" value="SEC14"/>
    <property type="match status" value="1"/>
</dbReference>
<name>A0A336K545_CULSO</name>
<dbReference type="GO" id="GO:0016020">
    <property type="term" value="C:membrane"/>
    <property type="evidence" value="ECO:0007669"/>
    <property type="project" value="TreeGrafter"/>
</dbReference>
<evidence type="ECO:0000313" key="2">
    <source>
        <dbReference type="EMBL" id="SSX00096.1"/>
    </source>
</evidence>
<reference evidence="2" key="1">
    <citation type="submission" date="2018-04" db="EMBL/GenBank/DDBJ databases">
        <authorList>
            <person name="Go L.Y."/>
            <person name="Mitchell J.A."/>
        </authorList>
    </citation>
    <scope>NUCLEOTIDE SEQUENCE</scope>
    <source>
        <tissue evidence="2">Whole organism</tissue>
    </source>
</reference>
<dbReference type="CDD" id="cd00170">
    <property type="entry name" value="SEC14"/>
    <property type="match status" value="1"/>
</dbReference>
<reference evidence="3" key="2">
    <citation type="submission" date="2018-07" db="EMBL/GenBank/DDBJ databases">
        <authorList>
            <person name="Quirk P.G."/>
            <person name="Krulwich T.A."/>
        </authorList>
    </citation>
    <scope>NUCLEOTIDE SEQUENCE</scope>
</reference>
<dbReference type="Pfam" id="PF00650">
    <property type="entry name" value="CRAL_TRIO"/>
    <property type="match status" value="1"/>
</dbReference>
<feature type="domain" description="CRAL-TRIO" evidence="1">
    <location>
        <begin position="117"/>
        <end position="257"/>
    </location>
</feature>
<organism evidence="2">
    <name type="scientific">Culicoides sonorensis</name>
    <name type="common">Biting midge</name>
    <dbReference type="NCBI Taxonomy" id="179676"/>
    <lineage>
        <taxon>Eukaryota</taxon>
        <taxon>Metazoa</taxon>
        <taxon>Ecdysozoa</taxon>
        <taxon>Arthropoda</taxon>
        <taxon>Hexapoda</taxon>
        <taxon>Insecta</taxon>
        <taxon>Pterygota</taxon>
        <taxon>Neoptera</taxon>
        <taxon>Endopterygota</taxon>
        <taxon>Diptera</taxon>
        <taxon>Nematocera</taxon>
        <taxon>Chironomoidea</taxon>
        <taxon>Ceratopogonidae</taxon>
        <taxon>Ceratopogoninae</taxon>
        <taxon>Culicoides</taxon>
        <taxon>Monoculicoides</taxon>
    </lineage>
</organism>
<dbReference type="Gene3D" id="3.40.525.10">
    <property type="entry name" value="CRAL-TRIO lipid binding domain"/>
    <property type="match status" value="1"/>
</dbReference>
<dbReference type="SUPFAM" id="SSF52087">
    <property type="entry name" value="CRAL/TRIO domain"/>
    <property type="match status" value="1"/>
</dbReference>
<dbReference type="AlphaFoldDB" id="A0A336K545"/>
<proteinExistence type="predicted"/>
<dbReference type="EMBL" id="UFQT01000124">
    <property type="protein sequence ID" value="SSX20476.1"/>
    <property type="molecule type" value="Genomic_DNA"/>
</dbReference>
<dbReference type="PANTHER" id="PTHR10174:SF216">
    <property type="entry name" value="CRAL-TRIO DOMAIN-CONTAINING PROTEIN-RELATED"/>
    <property type="match status" value="1"/>
</dbReference>
<evidence type="ECO:0000313" key="3">
    <source>
        <dbReference type="EMBL" id="SSX20476.1"/>
    </source>
</evidence>